<name>A0ABW1JFZ3_9ACTN</name>
<evidence type="ECO:0000313" key="5">
    <source>
        <dbReference type="Proteomes" id="UP001596189"/>
    </source>
</evidence>
<comment type="caution">
    <text evidence="4">The sequence shown here is derived from an EMBL/GenBank/DDBJ whole genome shotgun (WGS) entry which is preliminary data.</text>
</comment>
<dbReference type="NCBIfam" id="NF005877">
    <property type="entry name" value="PRK07824.1"/>
    <property type="match status" value="1"/>
</dbReference>
<keyword evidence="5" id="KW-1185">Reference proteome</keyword>
<gene>
    <name evidence="4" type="primary">menE</name>
    <name evidence="4" type="ORF">ACFQDO_11585</name>
</gene>
<dbReference type="PANTHER" id="PTHR43767:SF1">
    <property type="entry name" value="NONRIBOSOMAL PEPTIDE SYNTHASE PES1 (EUROFUNG)-RELATED"/>
    <property type="match status" value="1"/>
</dbReference>
<feature type="domain" description="AMP-binding enzyme C-terminal" evidence="3">
    <location>
        <begin position="305"/>
        <end position="377"/>
    </location>
</feature>
<feature type="region of interest" description="Disordered" evidence="1">
    <location>
        <begin position="53"/>
        <end position="84"/>
    </location>
</feature>
<dbReference type="InterPro" id="IPR000873">
    <property type="entry name" value="AMP-dep_synth/lig_dom"/>
</dbReference>
<dbReference type="Pfam" id="PF13193">
    <property type="entry name" value="AMP-binding_C"/>
    <property type="match status" value="1"/>
</dbReference>
<dbReference type="InterPro" id="IPR045851">
    <property type="entry name" value="AMP-bd_C_sf"/>
</dbReference>
<proteinExistence type="predicted"/>
<reference evidence="5" key="1">
    <citation type="journal article" date="2019" name="Int. J. Syst. Evol. Microbiol.">
        <title>The Global Catalogue of Microorganisms (GCM) 10K type strain sequencing project: providing services to taxonomists for standard genome sequencing and annotation.</title>
        <authorList>
            <consortium name="The Broad Institute Genomics Platform"/>
            <consortium name="The Broad Institute Genome Sequencing Center for Infectious Disease"/>
            <person name="Wu L."/>
            <person name="Ma J."/>
        </authorList>
    </citation>
    <scope>NUCLEOTIDE SEQUENCE [LARGE SCALE GENOMIC DNA]</scope>
    <source>
        <strain evidence="5">KACC 14249</strain>
    </source>
</reference>
<dbReference type="RefSeq" id="WP_345715548.1">
    <property type="nucleotide sequence ID" value="NZ_BAABFP010000002.1"/>
</dbReference>
<dbReference type="GO" id="GO:0008756">
    <property type="term" value="F:o-succinylbenzoate-CoA ligase activity"/>
    <property type="evidence" value="ECO:0007669"/>
    <property type="project" value="UniProtKB-EC"/>
</dbReference>
<dbReference type="EC" id="6.2.1.26" evidence="4"/>
<dbReference type="PANTHER" id="PTHR43767">
    <property type="entry name" value="LONG-CHAIN-FATTY-ACID--COA LIGASE"/>
    <property type="match status" value="1"/>
</dbReference>
<dbReference type="PROSITE" id="PS00455">
    <property type="entry name" value="AMP_BINDING"/>
    <property type="match status" value="1"/>
</dbReference>
<evidence type="ECO:0000256" key="1">
    <source>
        <dbReference type="SAM" id="MobiDB-lite"/>
    </source>
</evidence>
<dbReference type="EMBL" id="JBHSRD010000004">
    <property type="protein sequence ID" value="MFC6007771.1"/>
    <property type="molecule type" value="Genomic_DNA"/>
</dbReference>
<sequence>MPRLLTAVDLAARPLDDALDQLRAALDGTGDALLPTSSDAAGAGARDALAAGTELDSSEDDPDDPTALVVATSGSTGEPKGALLPASALRASAKATEERLGGPGHWLAALAPHHVAGVQVLLRSLLAGTRPVRLDLRDGFDLAQFATAATDLTERPGRTYTALVPTQLVRVLSDGGEALGALARFDTVLLGGAAAPPALLARAREAGVRVVTTYGMSETCGGCVYDGRPLTGVRVEVGDRIRLGGAVVARGYRLRPQAAQFSAADGTRWFTTDDVGELRDGVLTVHGRADDVIVTGGAKVSPQAVEVVLAEQPGIRECLVVAVPDDEWGQRVVALVVANPLPDLDALRRSVSDRLGAPSAPREVLPVTALPTTALGKPDRRAAAELARVRLAR</sequence>
<dbReference type="Gene3D" id="3.40.50.12780">
    <property type="entry name" value="N-terminal domain of ligase-like"/>
    <property type="match status" value="1"/>
</dbReference>
<evidence type="ECO:0000259" key="3">
    <source>
        <dbReference type="Pfam" id="PF13193"/>
    </source>
</evidence>
<dbReference type="InterPro" id="IPR020845">
    <property type="entry name" value="AMP-binding_CS"/>
</dbReference>
<dbReference type="Pfam" id="PF00501">
    <property type="entry name" value="AMP-binding"/>
    <property type="match status" value="1"/>
</dbReference>
<accession>A0ABW1JFZ3</accession>
<organism evidence="4 5">
    <name type="scientific">Angustibacter luteus</name>
    <dbReference type="NCBI Taxonomy" id="658456"/>
    <lineage>
        <taxon>Bacteria</taxon>
        <taxon>Bacillati</taxon>
        <taxon>Actinomycetota</taxon>
        <taxon>Actinomycetes</taxon>
        <taxon>Kineosporiales</taxon>
        <taxon>Kineosporiaceae</taxon>
    </lineage>
</organism>
<dbReference type="Gene3D" id="3.30.300.30">
    <property type="match status" value="1"/>
</dbReference>
<feature type="domain" description="AMP-dependent synthetase/ligase" evidence="2">
    <location>
        <begin position="48"/>
        <end position="228"/>
    </location>
</feature>
<dbReference type="InterPro" id="IPR025110">
    <property type="entry name" value="AMP-bd_C"/>
</dbReference>
<evidence type="ECO:0000259" key="2">
    <source>
        <dbReference type="Pfam" id="PF00501"/>
    </source>
</evidence>
<dbReference type="SUPFAM" id="SSF56801">
    <property type="entry name" value="Acetyl-CoA synthetase-like"/>
    <property type="match status" value="1"/>
</dbReference>
<evidence type="ECO:0000313" key="4">
    <source>
        <dbReference type="EMBL" id="MFC6007771.1"/>
    </source>
</evidence>
<protein>
    <submittedName>
        <fullName evidence="4">O-succinylbenzoate--CoA ligase</fullName>
        <ecNumber evidence="4">6.2.1.26</ecNumber>
    </submittedName>
</protein>
<dbReference type="InterPro" id="IPR050237">
    <property type="entry name" value="ATP-dep_AMP-bd_enzyme"/>
</dbReference>
<dbReference type="InterPro" id="IPR042099">
    <property type="entry name" value="ANL_N_sf"/>
</dbReference>
<dbReference type="Proteomes" id="UP001596189">
    <property type="component" value="Unassembled WGS sequence"/>
</dbReference>
<keyword evidence="4" id="KW-0436">Ligase</keyword>